<accession>A0A1H9QUK7</accession>
<feature type="short sequence motif" description="'HIGH' region" evidence="11">
    <location>
        <begin position="132"/>
        <end position="142"/>
    </location>
</feature>
<keyword evidence="8 11" id="KW-0648">Protein biosynthesis</keyword>
<dbReference type="Proteomes" id="UP000199318">
    <property type="component" value="Unassembled WGS sequence"/>
</dbReference>
<dbReference type="STRING" id="1464123.SAMN05444126_103141"/>
<reference evidence="16" key="1">
    <citation type="submission" date="2016-10" db="EMBL/GenBank/DDBJ databases">
        <authorList>
            <person name="de Groot N.N."/>
        </authorList>
    </citation>
    <scope>NUCLEOTIDE SEQUENCE [LARGE SCALE GENOMIC DNA]</scope>
    <source>
        <strain evidence="16">10nlg</strain>
    </source>
</reference>
<dbReference type="PANTHER" id="PTHR11956:SF5">
    <property type="entry name" value="ARGININE--TRNA LIGASE, CYTOPLASMIC"/>
    <property type="match status" value="1"/>
</dbReference>
<evidence type="ECO:0000313" key="16">
    <source>
        <dbReference type="Proteomes" id="UP000199318"/>
    </source>
</evidence>
<proteinExistence type="inferred from homology"/>
<dbReference type="InterPro" id="IPR005148">
    <property type="entry name" value="Arg-tRNA-synth_N"/>
</dbReference>
<keyword evidence="5 11" id="KW-0436">Ligase</keyword>
<dbReference type="GO" id="GO:0004814">
    <property type="term" value="F:arginine-tRNA ligase activity"/>
    <property type="evidence" value="ECO:0007669"/>
    <property type="project" value="UniProtKB-UniRule"/>
</dbReference>
<comment type="caution">
    <text evidence="15">The sequence shown here is derived from an EMBL/GenBank/DDBJ whole genome shotgun (WGS) entry which is preliminary data.</text>
</comment>
<name>A0A1H9QUK7_9BACI</name>
<feature type="domain" description="Arginyl tRNA synthetase N-terminal" evidence="14">
    <location>
        <begin position="9"/>
        <end position="95"/>
    </location>
</feature>
<evidence type="ECO:0000256" key="11">
    <source>
        <dbReference type="HAMAP-Rule" id="MF_00123"/>
    </source>
</evidence>
<dbReference type="CDD" id="cd00671">
    <property type="entry name" value="ArgRS_core"/>
    <property type="match status" value="1"/>
</dbReference>
<feature type="domain" description="DALR anticodon binding" evidence="13">
    <location>
        <begin position="437"/>
        <end position="555"/>
    </location>
</feature>
<evidence type="ECO:0000259" key="13">
    <source>
        <dbReference type="SMART" id="SM00836"/>
    </source>
</evidence>
<keyword evidence="6 11" id="KW-0547">Nucleotide-binding</keyword>
<dbReference type="HAMAP" id="MF_00123">
    <property type="entry name" value="Arg_tRNA_synth"/>
    <property type="match status" value="1"/>
</dbReference>
<evidence type="ECO:0000256" key="5">
    <source>
        <dbReference type="ARBA" id="ARBA00022598"/>
    </source>
</evidence>
<sequence>MNQVEQLKETLKTELIQAVVRAELADEAAVPDVVIETPKEKAHGDFATNLAMQLASVAKKAPKMIAEDIVAHLDYSAAGVDKIDVAGPGFINFFMKKAYLTDIVMTVLDLQERFGETTAGEGKKVQVEFVSANPTGTLHLGHARGAAVGDSLCNVLAKAGYDVAREYYINDGGNQIDNLTYSLEARYLQELGLDWPMPEDGYQGEDIKVIAEELTAAYGDRFKDVDSEARRAFLREFGLKRMIDKLKADLADFRVHFDSWFSESSLYENGKIEDVLKQLDENDKTYDADGATWFKSSEYGDDKDRVLVKNDGTYTYLTPDIAYHRDKFSRGFDELINIWGADHHGYIPRMKAAVQALGYQEDQLKVEIIQMVNLFENGEKVKMSKRTGNAVTMRDLMEEVGIDATRYFFAMRAPDTHLDFDLGLAKSESNENPVYYVQYAHARLCTMLRQGKAKGVEPDQAANLELLISEKEQDLMKKVGEFPEVVTDSANKRAPHRITNYVYELAQALHSFYNAHKVLTDDEELSRARITLVESVRITLKNALDLVGVDAPEKM</sequence>
<dbReference type="SMART" id="SM00836">
    <property type="entry name" value="DALR_1"/>
    <property type="match status" value="1"/>
</dbReference>
<dbReference type="PROSITE" id="PS00178">
    <property type="entry name" value="AA_TRNA_LIGASE_I"/>
    <property type="match status" value="1"/>
</dbReference>
<evidence type="ECO:0000256" key="9">
    <source>
        <dbReference type="ARBA" id="ARBA00023146"/>
    </source>
</evidence>
<dbReference type="InterPro" id="IPR014729">
    <property type="entry name" value="Rossmann-like_a/b/a_fold"/>
</dbReference>
<dbReference type="Pfam" id="PF03485">
    <property type="entry name" value="Arg_tRNA_synt_N"/>
    <property type="match status" value="1"/>
</dbReference>
<dbReference type="AlphaFoldDB" id="A0A1H9QUK7"/>
<dbReference type="NCBIfam" id="TIGR00456">
    <property type="entry name" value="argS"/>
    <property type="match status" value="1"/>
</dbReference>
<dbReference type="PRINTS" id="PR01038">
    <property type="entry name" value="TRNASYNTHARG"/>
</dbReference>
<dbReference type="Pfam" id="PF05746">
    <property type="entry name" value="DALR_1"/>
    <property type="match status" value="1"/>
</dbReference>
<dbReference type="CDD" id="cd07956">
    <property type="entry name" value="Anticodon_Ia_Arg"/>
    <property type="match status" value="1"/>
</dbReference>
<evidence type="ECO:0000313" key="15">
    <source>
        <dbReference type="EMBL" id="SER64146.1"/>
    </source>
</evidence>
<evidence type="ECO:0000256" key="8">
    <source>
        <dbReference type="ARBA" id="ARBA00022917"/>
    </source>
</evidence>
<dbReference type="InterPro" id="IPR001278">
    <property type="entry name" value="Arg-tRNA-ligase"/>
</dbReference>
<comment type="subunit">
    <text evidence="3 11">Monomer.</text>
</comment>
<keyword evidence="16" id="KW-1185">Reference proteome</keyword>
<evidence type="ECO:0000256" key="3">
    <source>
        <dbReference type="ARBA" id="ARBA00011245"/>
    </source>
</evidence>
<comment type="catalytic activity">
    <reaction evidence="10 11">
        <text>tRNA(Arg) + L-arginine + ATP = L-arginyl-tRNA(Arg) + AMP + diphosphate</text>
        <dbReference type="Rhea" id="RHEA:20301"/>
        <dbReference type="Rhea" id="RHEA-COMP:9658"/>
        <dbReference type="Rhea" id="RHEA-COMP:9673"/>
        <dbReference type="ChEBI" id="CHEBI:30616"/>
        <dbReference type="ChEBI" id="CHEBI:32682"/>
        <dbReference type="ChEBI" id="CHEBI:33019"/>
        <dbReference type="ChEBI" id="CHEBI:78442"/>
        <dbReference type="ChEBI" id="CHEBI:78513"/>
        <dbReference type="ChEBI" id="CHEBI:456215"/>
        <dbReference type="EC" id="6.1.1.19"/>
    </reaction>
</comment>
<dbReference type="SUPFAM" id="SSF52374">
    <property type="entry name" value="Nucleotidylyl transferase"/>
    <property type="match status" value="1"/>
</dbReference>
<dbReference type="Gene3D" id="1.10.730.10">
    <property type="entry name" value="Isoleucyl-tRNA Synthetase, Domain 1"/>
    <property type="match status" value="1"/>
</dbReference>
<dbReference type="SMART" id="SM01016">
    <property type="entry name" value="Arg_tRNA_synt_N"/>
    <property type="match status" value="1"/>
</dbReference>
<protein>
    <recommendedName>
        <fullName evidence="11">Arginine--tRNA ligase</fullName>
        <ecNumber evidence="11">6.1.1.19</ecNumber>
    </recommendedName>
    <alternativeName>
        <fullName evidence="11">Arginyl-tRNA synthetase</fullName>
        <shortName evidence="11">ArgRS</shortName>
    </alternativeName>
</protein>
<dbReference type="InterPro" id="IPR035684">
    <property type="entry name" value="ArgRS_core"/>
</dbReference>
<dbReference type="Gene3D" id="3.30.1360.70">
    <property type="entry name" value="Arginyl tRNA synthetase N-terminal domain"/>
    <property type="match status" value="1"/>
</dbReference>
<evidence type="ECO:0000256" key="12">
    <source>
        <dbReference type="RuleBase" id="RU363038"/>
    </source>
</evidence>
<evidence type="ECO:0000256" key="4">
    <source>
        <dbReference type="ARBA" id="ARBA00022490"/>
    </source>
</evidence>
<dbReference type="OrthoDB" id="9805987at2"/>
<dbReference type="GO" id="GO:0006420">
    <property type="term" value="P:arginyl-tRNA aminoacylation"/>
    <property type="evidence" value="ECO:0007669"/>
    <property type="project" value="UniProtKB-UniRule"/>
</dbReference>
<keyword evidence="9 11" id="KW-0030">Aminoacyl-tRNA synthetase</keyword>
<organism evidence="15 16">
    <name type="scientific">Salisediminibacterium halotolerans</name>
    <dbReference type="NCBI Taxonomy" id="517425"/>
    <lineage>
        <taxon>Bacteria</taxon>
        <taxon>Bacillati</taxon>
        <taxon>Bacillota</taxon>
        <taxon>Bacilli</taxon>
        <taxon>Bacillales</taxon>
        <taxon>Bacillaceae</taxon>
        <taxon>Salisediminibacterium</taxon>
    </lineage>
</organism>
<comment type="subcellular location">
    <subcellularLocation>
        <location evidence="1 11">Cytoplasm</location>
    </subcellularLocation>
</comment>
<dbReference type="InterPro" id="IPR036695">
    <property type="entry name" value="Arg-tRNA-synth_N_sf"/>
</dbReference>
<evidence type="ECO:0000256" key="2">
    <source>
        <dbReference type="ARBA" id="ARBA00005594"/>
    </source>
</evidence>
<dbReference type="FunFam" id="3.40.50.620:FF:000062">
    <property type="entry name" value="Arginine--tRNA ligase"/>
    <property type="match status" value="1"/>
</dbReference>
<keyword evidence="7 11" id="KW-0067">ATP-binding</keyword>
<dbReference type="InterPro" id="IPR001412">
    <property type="entry name" value="aa-tRNA-synth_I_CS"/>
</dbReference>
<dbReference type="GO" id="GO:0005737">
    <property type="term" value="C:cytoplasm"/>
    <property type="evidence" value="ECO:0007669"/>
    <property type="project" value="UniProtKB-SubCell"/>
</dbReference>
<comment type="similarity">
    <text evidence="2 11 12">Belongs to the class-I aminoacyl-tRNA synthetase family.</text>
</comment>
<dbReference type="Pfam" id="PF00750">
    <property type="entry name" value="tRNA-synt_1d"/>
    <property type="match status" value="1"/>
</dbReference>
<dbReference type="EMBL" id="FOGV01000003">
    <property type="protein sequence ID" value="SER64146.1"/>
    <property type="molecule type" value="Genomic_DNA"/>
</dbReference>
<evidence type="ECO:0000259" key="14">
    <source>
        <dbReference type="SMART" id="SM01016"/>
    </source>
</evidence>
<dbReference type="SUPFAM" id="SSF47323">
    <property type="entry name" value="Anticodon-binding domain of a subclass of class I aminoacyl-tRNA synthetases"/>
    <property type="match status" value="1"/>
</dbReference>
<dbReference type="GO" id="GO:0005524">
    <property type="term" value="F:ATP binding"/>
    <property type="evidence" value="ECO:0007669"/>
    <property type="project" value="UniProtKB-UniRule"/>
</dbReference>
<dbReference type="SUPFAM" id="SSF55190">
    <property type="entry name" value="Arginyl-tRNA synthetase (ArgRS), N-terminal 'additional' domain"/>
    <property type="match status" value="1"/>
</dbReference>
<dbReference type="Gene3D" id="3.40.50.620">
    <property type="entry name" value="HUPs"/>
    <property type="match status" value="1"/>
</dbReference>
<dbReference type="InterPro" id="IPR008909">
    <property type="entry name" value="DALR_anticod-bd"/>
</dbReference>
<evidence type="ECO:0000256" key="6">
    <source>
        <dbReference type="ARBA" id="ARBA00022741"/>
    </source>
</evidence>
<dbReference type="FunFam" id="3.30.1360.70:FF:000003">
    <property type="entry name" value="Arginine--tRNA ligase"/>
    <property type="match status" value="1"/>
</dbReference>
<dbReference type="FunFam" id="1.10.730.10:FF:000008">
    <property type="entry name" value="Arginine--tRNA ligase"/>
    <property type="match status" value="1"/>
</dbReference>
<keyword evidence="4 11" id="KW-0963">Cytoplasm</keyword>
<dbReference type="RefSeq" id="WP_093072008.1">
    <property type="nucleotide sequence ID" value="NZ_FOGV01000003.1"/>
</dbReference>
<evidence type="ECO:0000256" key="10">
    <source>
        <dbReference type="ARBA" id="ARBA00049339"/>
    </source>
</evidence>
<dbReference type="EC" id="6.1.1.19" evidence="11"/>
<gene>
    <name evidence="11" type="primary">argS</name>
    <name evidence="15" type="ORF">SAMN05444126_103141</name>
</gene>
<dbReference type="PANTHER" id="PTHR11956">
    <property type="entry name" value="ARGINYL-TRNA SYNTHETASE"/>
    <property type="match status" value="1"/>
</dbReference>
<evidence type="ECO:0000256" key="7">
    <source>
        <dbReference type="ARBA" id="ARBA00022840"/>
    </source>
</evidence>
<evidence type="ECO:0000256" key="1">
    <source>
        <dbReference type="ARBA" id="ARBA00004496"/>
    </source>
</evidence>
<dbReference type="InterPro" id="IPR009080">
    <property type="entry name" value="tRNAsynth_Ia_anticodon-bd"/>
</dbReference>